<comment type="subcellular location">
    <subcellularLocation>
        <location evidence="1">Membrane</location>
    </subcellularLocation>
</comment>
<dbReference type="PROSITE" id="PS00674">
    <property type="entry name" value="AAA"/>
    <property type="match status" value="1"/>
</dbReference>
<keyword evidence="4" id="KW-0962">Peroxisome biogenesis</keyword>
<dbReference type="GO" id="GO:0005778">
    <property type="term" value="C:peroxisomal membrane"/>
    <property type="evidence" value="ECO:0007669"/>
    <property type="project" value="TreeGrafter"/>
</dbReference>
<keyword evidence="5" id="KW-0547">Nucleotide-binding</keyword>
<dbReference type="SUPFAM" id="SSF52540">
    <property type="entry name" value="P-loop containing nucleoside triphosphate hydrolases"/>
    <property type="match status" value="2"/>
</dbReference>
<feature type="domain" description="AAA+ ATPase" evidence="14">
    <location>
        <begin position="723"/>
        <end position="860"/>
    </location>
</feature>
<dbReference type="PANTHER" id="PTHR23077">
    <property type="entry name" value="AAA-FAMILY ATPASE"/>
    <property type="match status" value="1"/>
</dbReference>
<evidence type="ECO:0000256" key="6">
    <source>
        <dbReference type="ARBA" id="ARBA00022801"/>
    </source>
</evidence>
<dbReference type="AlphaFoldDB" id="A0A1Y2HUQ5"/>
<dbReference type="Pfam" id="PF09262">
    <property type="entry name" value="PEX-1N"/>
    <property type="match status" value="1"/>
</dbReference>
<dbReference type="EMBL" id="MCFL01000009">
    <property type="protein sequence ID" value="ORZ38229.1"/>
    <property type="molecule type" value="Genomic_DNA"/>
</dbReference>
<evidence type="ECO:0000256" key="4">
    <source>
        <dbReference type="ARBA" id="ARBA00022593"/>
    </source>
</evidence>
<evidence type="ECO:0000256" key="1">
    <source>
        <dbReference type="ARBA" id="ARBA00004370"/>
    </source>
</evidence>
<dbReference type="GO" id="GO:0005829">
    <property type="term" value="C:cytosol"/>
    <property type="evidence" value="ECO:0007669"/>
    <property type="project" value="TreeGrafter"/>
</dbReference>
<evidence type="ECO:0000256" key="2">
    <source>
        <dbReference type="ARBA" id="ARBA00006914"/>
    </source>
</evidence>
<evidence type="ECO:0000259" key="14">
    <source>
        <dbReference type="SMART" id="SM00382"/>
    </source>
</evidence>
<dbReference type="SUPFAM" id="SSF54585">
    <property type="entry name" value="Cdc48 domain 2-like"/>
    <property type="match status" value="1"/>
</dbReference>
<comment type="similarity">
    <text evidence="2">Belongs to the AAA ATPase family.</text>
</comment>
<keyword evidence="3" id="KW-0813">Transport</keyword>
<dbReference type="GO" id="GO:0016887">
    <property type="term" value="F:ATP hydrolysis activity"/>
    <property type="evidence" value="ECO:0007669"/>
    <property type="project" value="InterPro"/>
</dbReference>
<comment type="caution">
    <text evidence="15">The sequence shown here is derived from an EMBL/GenBank/DDBJ whole genome shotgun (WGS) entry which is preliminary data.</text>
</comment>
<evidence type="ECO:0000256" key="10">
    <source>
        <dbReference type="ARBA" id="ARBA00032509"/>
    </source>
</evidence>
<dbReference type="InterPro" id="IPR050168">
    <property type="entry name" value="AAA_ATPase_domain"/>
</dbReference>
<evidence type="ECO:0000256" key="3">
    <source>
        <dbReference type="ARBA" id="ARBA00022448"/>
    </source>
</evidence>
<evidence type="ECO:0000256" key="5">
    <source>
        <dbReference type="ARBA" id="ARBA00022741"/>
    </source>
</evidence>
<dbReference type="Gene3D" id="1.10.8.60">
    <property type="match status" value="2"/>
</dbReference>
<dbReference type="GO" id="GO:0005524">
    <property type="term" value="F:ATP binding"/>
    <property type="evidence" value="ECO:0007669"/>
    <property type="project" value="UniProtKB-KW"/>
</dbReference>
<dbReference type="InterPro" id="IPR027417">
    <property type="entry name" value="P-loop_NTPase"/>
</dbReference>
<keyword evidence="16" id="KW-1185">Reference proteome</keyword>
<dbReference type="OrthoDB" id="2187at2759"/>
<dbReference type="Gene3D" id="3.40.50.300">
    <property type="entry name" value="P-loop containing nucleotide triphosphate hydrolases"/>
    <property type="match status" value="2"/>
</dbReference>
<evidence type="ECO:0000256" key="11">
    <source>
        <dbReference type="ARBA" id="ARBA00034532"/>
    </source>
</evidence>
<dbReference type="InterPro" id="IPR015342">
    <property type="entry name" value="PEX1-N_C-lobe"/>
</dbReference>
<dbReference type="InterPro" id="IPR003960">
    <property type="entry name" value="ATPase_AAA_CS"/>
</dbReference>
<gene>
    <name evidence="15" type="ORF">BCR44DRAFT_47416</name>
</gene>
<dbReference type="GO" id="GO:0016558">
    <property type="term" value="P:protein import into peroxisome matrix"/>
    <property type="evidence" value="ECO:0007669"/>
    <property type="project" value="TreeGrafter"/>
</dbReference>
<evidence type="ECO:0000256" key="13">
    <source>
        <dbReference type="SAM" id="MobiDB-lite"/>
    </source>
</evidence>
<dbReference type="InterPro" id="IPR003593">
    <property type="entry name" value="AAA+_ATPase"/>
</dbReference>
<proteinExistence type="inferred from homology"/>
<dbReference type="SMART" id="SM00382">
    <property type="entry name" value="AAA"/>
    <property type="match status" value="2"/>
</dbReference>
<accession>A0A1Y2HUQ5</accession>
<dbReference type="Proteomes" id="UP000193411">
    <property type="component" value="Unassembled WGS sequence"/>
</dbReference>
<sequence>MSAPLTVRHVRRDDTLVAVPRQLADALVARSSKPSSARAIAGLPTVLQLSWRDPEEKDATAFVAWAGDIATTVSSSAALGAGAGIGSAPALRAPSTVTAAAAAMTPSASASTSQLPWIEIDSRLATSLHLANGTRVKVKVAKSVPSASRVFLSPTSPDDWDILLLNAAVVERTLLKSLAIVLPGQSGIPLVLPPPINTTVHVTVQRIEPETSTCAYLVEGAEVAIEPKMRARDARKKTPVPKLLRLVVTSSPGATVVGQVETIGVHPDDWAVLTDHLDAEQHDSHVTATIQLLVPPLVTPLLENRQQGPTDSDSKQAQPPIRIHLAVSANATRGTLLVPTTASATLAAISRSLSSLHATIHGAGIEYHGLGWTVKCLVPPPPSADSPDKRRLRRASISSSPDPPPATTTALSPPALLPSHPIARLPVHLSRIQSYFAAYTHTRLPFTLAGPSGSGKSLVARAWLASLSPLITRIYISLDTFLAPHASDRQLALLADLAKTLAAVRPAALVLDALDSVVGQGETQPEAGGEEDKAGAVARALVKELGPIVEKGGVMCCVCVRSPDGVHRVMKEARWVVEDRADKVNPRAVVLGQGGKEERQDILEALLASPHIQADFDSINLDALAKQADGYTALDLAHVVARAQHAALTDPESLTVTHAHMQSALDAYTPATVSGLTQDADEGKPAPTLGSIGGLAAAKHALTSTLLYPTLYPDLFSSLPLRPRQGLLLYGHPGCGKTHLLTTFARAHHLRLLAVKGPELLDKYIGASEAAVRNLFARARAAAPCVVFLDELDALAPRRGSDNSGVTDRVVNQLLTEMDGAEGLGKGVFVVGATSRPDLVDPALCRPGRLDKAVLCGLPDVAERRLILEAVAQGVSMEIADDGIDEEGVWEWVAKQTEGFSGADLQAIVYNASLEGVEGQVQVDDDGNVLDVHGETEAEATGAAGVVQVTFRAEAGDMDARTIAGYLNFDGDVESPGETARTDAKASAPKISLAHLQKALAATRPSVSPQLRSKLDRIYHVFSNGEVEVPKQQKLVLK</sequence>
<dbReference type="Pfam" id="PF00004">
    <property type="entry name" value="AAA"/>
    <property type="match status" value="2"/>
</dbReference>
<evidence type="ECO:0000256" key="12">
    <source>
        <dbReference type="ARBA" id="ARBA00048778"/>
    </source>
</evidence>
<dbReference type="STRING" id="765915.A0A1Y2HUQ5"/>
<dbReference type="PANTHER" id="PTHR23077:SF12">
    <property type="entry name" value="PEROXISOMAL ATPASE PEX1"/>
    <property type="match status" value="1"/>
</dbReference>
<feature type="domain" description="AAA+ ATPase" evidence="14">
    <location>
        <begin position="442"/>
        <end position="582"/>
    </location>
</feature>
<evidence type="ECO:0000313" key="15">
    <source>
        <dbReference type="EMBL" id="ORZ38229.1"/>
    </source>
</evidence>
<organism evidence="15 16">
    <name type="scientific">Catenaria anguillulae PL171</name>
    <dbReference type="NCBI Taxonomy" id="765915"/>
    <lineage>
        <taxon>Eukaryota</taxon>
        <taxon>Fungi</taxon>
        <taxon>Fungi incertae sedis</taxon>
        <taxon>Blastocladiomycota</taxon>
        <taxon>Blastocladiomycetes</taxon>
        <taxon>Blastocladiales</taxon>
        <taxon>Catenariaceae</taxon>
        <taxon>Catenaria</taxon>
    </lineage>
</organism>
<keyword evidence="7" id="KW-0067">ATP-binding</keyword>
<name>A0A1Y2HUQ5_9FUNG</name>
<dbReference type="FunFam" id="3.40.50.300:FF:000149">
    <property type="entry name" value="Nuclear valosin-containing protein-like"/>
    <property type="match status" value="1"/>
</dbReference>
<evidence type="ECO:0000256" key="8">
    <source>
        <dbReference type="ARBA" id="ARBA00022927"/>
    </source>
</evidence>
<dbReference type="InterPro" id="IPR029067">
    <property type="entry name" value="CDC48_domain_2-like_sf"/>
</dbReference>
<evidence type="ECO:0000313" key="16">
    <source>
        <dbReference type="Proteomes" id="UP000193411"/>
    </source>
</evidence>
<keyword evidence="8" id="KW-0653">Protein transport</keyword>
<keyword evidence="9" id="KW-0472">Membrane</keyword>
<reference evidence="15 16" key="1">
    <citation type="submission" date="2016-07" db="EMBL/GenBank/DDBJ databases">
        <title>Pervasive Adenine N6-methylation of Active Genes in Fungi.</title>
        <authorList>
            <consortium name="DOE Joint Genome Institute"/>
            <person name="Mondo S.J."/>
            <person name="Dannebaum R.O."/>
            <person name="Kuo R.C."/>
            <person name="Labutti K."/>
            <person name="Haridas S."/>
            <person name="Kuo A."/>
            <person name="Salamov A."/>
            <person name="Ahrendt S.R."/>
            <person name="Lipzen A."/>
            <person name="Sullivan W."/>
            <person name="Andreopoulos W.B."/>
            <person name="Clum A."/>
            <person name="Lindquist E."/>
            <person name="Daum C."/>
            <person name="Ramamoorthy G.K."/>
            <person name="Gryganskyi A."/>
            <person name="Culley D."/>
            <person name="Magnuson J.K."/>
            <person name="James T.Y."/>
            <person name="O'Malley M.A."/>
            <person name="Stajich J.E."/>
            <person name="Spatafora J.W."/>
            <person name="Visel A."/>
            <person name="Grigoriev I.V."/>
        </authorList>
    </citation>
    <scope>NUCLEOTIDE SEQUENCE [LARGE SCALE GENOMIC DNA]</scope>
    <source>
        <strain evidence="15 16">PL171</strain>
    </source>
</reference>
<feature type="region of interest" description="Disordered" evidence="13">
    <location>
        <begin position="380"/>
        <end position="413"/>
    </location>
</feature>
<protein>
    <recommendedName>
        <fullName evidence="11">Peroxisomal ATPase PEX1</fullName>
    </recommendedName>
    <alternativeName>
        <fullName evidence="10">Peroxin-1</fullName>
    </alternativeName>
</protein>
<evidence type="ECO:0000256" key="7">
    <source>
        <dbReference type="ARBA" id="ARBA00022840"/>
    </source>
</evidence>
<dbReference type="Pfam" id="PF17862">
    <property type="entry name" value="AAA_lid_3"/>
    <property type="match status" value="1"/>
</dbReference>
<dbReference type="InterPro" id="IPR003959">
    <property type="entry name" value="ATPase_AAA_core"/>
</dbReference>
<evidence type="ECO:0000256" key="9">
    <source>
        <dbReference type="ARBA" id="ARBA00023136"/>
    </source>
</evidence>
<dbReference type="Gene3D" id="3.10.330.10">
    <property type="match status" value="1"/>
</dbReference>
<keyword evidence="6" id="KW-0378">Hydrolase</keyword>
<comment type="catalytic activity">
    <reaction evidence="12">
        <text>ATP + H2O = ADP + phosphate + H(+)</text>
        <dbReference type="Rhea" id="RHEA:13065"/>
        <dbReference type="ChEBI" id="CHEBI:15377"/>
        <dbReference type="ChEBI" id="CHEBI:15378"/>
        <dbReference type="ChEBI" id="CHEBI:30616"/>
        <dbReference type="ChEBI" id="CHEBI:43474"/>
        <dbReference type="ChEBI" id="CHEBI:456216"/>
    </reaction>
    <physiologicalReaction direction="left-to-right" evidence="12">
        <dbReference type="Rhea" id="RHEA:13066"/>
    </physiologicalReaction>
</comment>
<dbReference type="InterPro" id="IPR041569">
    <property type="entry name" value="AAA_lid_3"/>
</dbReference>